<dbReference type="SFLD" id="SFLDS00003">
    <property type="entry name" value="Haloacid_Dehalogenase"/>
    <property type="match status" value="1"/>
</dbReference>
<evidence type="ECO:0000256" key="4">
    <source>
        <dbReference type="ARBA" id="ARBA00022842"/>
    </source>
</evidence>
<dbReference type="NCBIfam" id="TIGR01549">
    <property type="entry name" value="HAD-SF-IA-v1"/>
    <property type="match status" value="1"/>
</dbReference>
<dbReference type="PANTHER" id="PTHR46470:SF2">
    <property type="entry name" value="GLYCERALDEHYDE 3-PHOSPHATE PHOSPHATASE"/>
    <property type="match status" value="1"/>
</dbReference>
<dbReference type="Gene3D" id="3.40.50.1000">
    <property type="entry name" value="HAD superfamily/HAD-like"/>
    <property type="match status" value="1"/>
</dbReference>
<dbReference type="EMBL" id="DSEC01000466">
    <property type="protein sequence ID" value="HER44098.1"/>
    <property type="molecule type" value="Genomic_DNA"/>
</dbReference>
<dbReference type="InterPro" id="IPR023214">
    <property type="entry name" value="HAD_sf"/>
</dbReference>
<dbReference type="InterPro" id="IPR036412">
    <property type="entry name" value="HAD-like_sf"/>
</dbReference>
<dbReference type="PRINTS" id="PR00413">
    <property type="entry name" value="HADHALOGNASE"/>
</dbReference>
<proteinExistence type="predicted"/>
<evidence type="ECO:0000256" key="3">
    <source>
        <dbReference type="ARBA" id="ARBA00022801"/>
    </source>
</evidence>
<dbReference type="GO" id="GO:0016791">
    <property type="term" value="F:phosphatase activity"/>
    <property type="evidence" value="ECO:0007669"/>
    <property type="project" value="TreeGrafter"/>
</dbReference>
<evidence type="ECO:0000256" key="2">
    <source>
        <dbReference type="ARBA" id="ARBA00022723"/>
    </source>
</evidence>
<gene>
    <name evidence="5" type="ORF">ENO08_06530</name>
</gene>
<keyword evidence="2" id="KW-0479">Metal-binding</keyword>
<protein>
    <submittedName>
        <fullName evidence="5">HAD family hydrolase</fullName>
    </submittedName>
</protein>
<evidence type="ECO:0000313" key="5">
    <source>
        <dbReference type="EMBL" id="HER44098.1"/>
    </source>
</evidence>
<dbReference type="Proteomes" id="UP000886069">
    <property type="component" value="Unassembled WGS sequence"/>
</dbReference>
<dbReference type="PANTHER" id="PTHR46470">
    <property type="entry name" value="N-ACYLNEURAMINATE-9-PHOSPHATASE"/>
    <property type="match status" value="1"/>
</dbReference>
<dbReference type="SFLD" id="SFLDG01129">
    <property type="entry name" value="C1.5:_HAD__Beta-PGM__Phosphata"/>
    <property type="match status" value="1"/>
</dbReference>
<dbReference type="AlphaFoldDB" id="A0A7V2AVM0"/>
<evidence type="ECO:0000256" key="1">
    <source>
        <dbReference type="ARBA" id="ARBA00001946"/>
    </source>
</evidence>
<dbReference type="GO" id="GO:0046872">
    <property type="term" value="F:metal ion binding"/>
    <property type="evidence" value="ECO:0007669"/>
    <property type="project" value="UniProtKB-KW"/>
</dbReference>
<dbReference type="InterPro" id="IPR051400">
    <property type="entry name" value="HAD-like_hydrolase"/>
</dbReference>
<name>A0A7V2AVM0_UNCEI</name>
<dbReference type="Gene3D" id="1.10.150.520">
    <property type="match status" value="1"/>
</dbReference>
<accession>A0A7V2AVM0</accession>
<keyword evidence="3 5" id="KW-0378">Hydrolase</keyword>
<dbReference type="Pfam" id="PF00702">
    <property type="entry name" value="Hydrolase"/>
    <property type="match status" value="1"/>
</dbReference>
<comment type="cofactor">
    <cofactor evidence="1">
        <name>Mg(2+)</name>
        <dbReference type="ChEBI" id="CHEBI:18420"/>
    </cofactor>
</comment>
<dbReference type="SUPFAM" id="SSF56784">
    <property type="entry name" value="HAD-like"/>
    <property type="match status" value="1"/>
</dbReference>
<comment type="caution">
    <text evidence="5">The sequence shown here is derived from an EMBL/GenBank/DDBJ whole genome shotgun (WGS) entry which is preliminary data.</text>
</comment>
<organism evidence="5">
    <name type="scientific">Eiseniibacteriota bacterium</name>
    <dbReference type="NCBI Taxonomy" id="2212470"/>
    <lineage>
        <taxon>Bacteria</taxon>
        <taxon>Candidatus Eiseniibacteriota</taxon>
    </lineage>
</organism>
<sequence>MIKLIIFDIDNTLTDFIRMKDASIDAAIEAMIDAGLMYAPERIKEEIYRIYEEEGIEYQKVFNQLLLNLIGGVDYKILAAGIVGYRRAREASLVLYPHVKVTLIELMKRGLKLAVISDAPRQEAWLRLCYLQLHHMFDIVLTHEDTGEYKPSPAPFELVLERMDIAPEEAMMIGDWPERDIVGASELGIRTVFARYGDTFETETSGADYEIDDIFRLVEIVDGINGGAGGPSPGR</sequence>
<keyword evidence="4" id="KW-0460">Magnesium</keyword>
<reference evidence="5" key="1">
    <citation type="journal article" date="2020" name="mSystems">
        <title>Genome- and Community-Level Interaction Insights into Carbon Utilization and Element Cycling Functions of Hydrothermarchaeota in Hydrothermal Sediment.</title>
        <authorList>
            <person name="Zhou Z."/>
            <person name="Liu Y."/>
            <person name="Xu W."/>
            <person name="Pan J."/>
            <person name="Luo Z.H."/>
            <person name="Li M."/>
        </authorList>
    </citation>
    <scope>NUCLEOTIDE SEQUENCE [LARGE SCALE GENOMIC DNA]</scope>
    <source>
        <strain evidence="5">SpSt-1233</strain>
    </source>
</reference>
<dbReference type="GO" id="GO:0044281">
    <property type="term" value="P:small molecule metabolic process"/>
    <property type="evidence" value="ECO:0007669"/>
    <property type="project" value="UniProtKB-ARBA"/>
</dbReference>
<dbReference type="InterPro" id="IPR006439">
    <property type="entry name" value="HAD-SF_hydro_IA"/>
</dbReference>